<reference evidence="3" key="1">
    <citation type="journal article" date="2019" name="Int. J. Syst. Evol. Microbiol.">
        <title>The Global Catalogue of Microorganisms (GCM) 10K type strain sequencing project: providing services to taxonomists for standard genome sequencing and annotation.</title>
        <authorList>
            <consortium name="The Broad Institute Genomics Platform"/>
            <consortium name="The Broad Institute Genome Sequencing Center for Infectious Disease"/>
            <person name="Wu L."/>
            <person name="Ma J."/>
        </authorList>
    </citation>
    <scope>NUCLEOTIDE SEQUENCE [LARGE SCALE GENOMIC DNA]</scope>
    <source>
        <strain evidence="3">CGMCC 4.7329</strain>
    </source>
</reference>
<evidence type="ECO:0000259" key="1">
    <source>
        <dbReference type="Pfam" id="PF00296"/>
    </source>
</evidence>
<dbReference type="SUPFAM" id="SSF51679">
    <property type="entry name" value="Bacterial luciferase-like"/>
    <property type="match status" value="1"/>
</dbReference>
<gene>
    <name evidence="2" type="primary">hmd</name>
    <name evidence="2" type="ORF">GCM10011610_36250</name>
</gene>
<proteinExistence type="predicted"/>
<sequence>MNTFDSATTPTFLAEHYDAVRFGIVLTPRSGAQWTRAVVDAEQRGYATLLLPDTLYTPSPLPVPAAAAAVTTQLRVRPNVLAAPLRTTGSSVREVAALQLLSDGRFELGLGTGRPEARGEAEKLGMPWGSAGERRQQLIDTATAVRFEVDPAPPIVIAANGPRMLATAATHADRILLAAAPDATEDELAHMVTTVTDHTDREVRFTLQLVGLGEQLPHWLSARLGYTPEKLRDAGAAGFLPSDPQLAVDILESRRARYGIDELIVPGELAEAFAPIFDLALGRQ</sequence>
<dbReference type="RefSeq" id="WP_229739924.1">
    <property type="nucleotide sequence ID" value="NZ_BMNE01000004.1"/>
</dbReference>
<protein>
    <submittedName>
        <fullName evidence="2">N5,N10-methylene tetrahydromethanopterin reductase</fullName>
    </submittedName>
</protein>
<dbReference type="Proteomes" id="UP000658127">
    <property type="component" value="Unassembled WGS sequence"/>
</dbReference>
<keyword evidence="3" id="KW-1185">Reference proteome</keyword>
<feature type="domain" description="Luciferase-like" evidence="1">
    <location>
        <begin position="32"/>
        <end position="207"/>
    </location>
</feature>
<evidence type="ECO:0000313" key="2">
    <source>
        <dbReference type="EMBL" id="GGN83715.1"/>
    </source>
</evidence>
<dbReference type="Pfam" id="PF00296">
    <property type="entry name" value="Bac_luciferase"/>
    <property type="match status" value="1"/>
</dbReference>
<dbReference type="InterPro" id="IPR011251">
    <property type="entry name" value="Luciferase-like_dom"/>
</dbReference>
<evidence type="ECO:0000313" key="3">
    <source>
        <dbReference type="Proteomes" id="UP000658127"/>
    </source>
</evidence>
<dbReference type="InterPro" id="IPR050564">
    <property type="entry name" value="F420-G6PD/mer"/>
</dbReference>
<dbReference type="InterPro" id="IPR036661">
    <property type="entry name" value="Luciferase-like_sf"/>
</dbReference>
<dbReference type="Gene3D" id="3.20.20.30">
    <property type="entry name" value="Luciferase-like domain"/>
    <property type="match status" value="1"/>
</dbReference>
<name>A0ABQ2KHQ3_9NOCA</name>
<dbReference type="PANTHER" id="PTHR43244:SF2">
    <property type="entry name" value="CONSERVED HYPOTHETICAL ALANINE AND PROLINE-RICH PROTEIN"/>
    <property type="match status" value="1"/>
</dbReference>
<dbReference type="PANTHER" id="PTHR43244">
    <property type="match status" value="1"/>
</dbReference>
<accession>A0ABQ2KHQ3</accession>
<organism evidence="2 3">
    <name type="scientific">Nocardia rhizosphaerihabitans</name>
    <dbReference type="NCBI Taxonomy" id="1691570"/>
    <lineage>
        <taxon>Bacteria</taxon>
        <taxon>Bacillati</taxon>
        <taxon>Actinomycetota</taxon>
        <taxon>Actinomycetes</taxon>
        <taxon>Mycobacteriales</taxon>
        <taxon>Nocardiaceae</taxon>
        <taxon>Nocardia</taxon>
    </lineage>
</organism>
<dbReference type="EMBL" id="BMNE01000004">
    <property type="protein sequence ID" value="GGN83715.1"/>
    <property type="molecule type" value="Genomic_DNA"/>
</dbReference>
<comment type="caution">
    <text evidence="2">The sequence shown here is derived from an EMBL/GenBank/DDBJ whole genome shotgun (WGS) entry which is preliminary data.</text>
</comment>